<reference evidence="6 7" key="1">
    <citation type="journal article" date="2013" name="Genome Announc.">
        <title>Draft Genome Sequence of Sphingobium ummariense Strain RL-3, a Hexachlorocyclohexane-Degrading Bacterium.</title>
        <authorList>
            <person name="Kohli P."/>
            <person name="Dua A."/>
            <person name="Sangwan N."/>
            <person name="Oldach P."/>
            <person name="Khurana J.P."/>
            <person name="Lal R."/>
        </authorList>
    </citation>
    <scope>NUCLEOTIDE SEQUENCE [LARGE SCALE GENOMIC DNA]</scope>
    <source>
        <strain evidence="6 7">RL-3</strain>
    </source>
</reference>
<dbReference type="Pfam" id="PF00440">
    <property type="entry name" value="TetR_N"/>
    <property type="match status" value="1"/>
</dbReference>
<dbReference type="eggNOG" id="COG1309">
    <property type="taxonomic scope" value="Bacteria"/>
</dbReference>
<dbReference type="InterPro" id="IPR009057">
    <property type="entry name" value="Homeodomain-like_sf"/>
</dbReference>
<evidence type="ECO:0000256" key="2">
    <source>
        <dbReference type="ARBA" id="ARBA00023125"/>
    </source>
</evidence>
<dbReference type="InterPro" id="IPR011075">
    <property type="entry name" value="TetR_C"/>
</dbReference>
<dbReference type="RefSeq" id="WP_021320014.1">
    <property type="nucleotide sequence ID" value="NZ_AUWY01000135.1"/>
</dbReference>
<dbReference type="PROSITE" id="PS50977">
    <property type="entry name" value="HTH_TETR_2"/>
    <property type="match status" value="1"/>
</dbReference>
<dbReference type="GO" id="GO:0003677">
    <property type="term" value="F:DNA binding"/>
    <property type="evidence" value="ECO:0007669"/>
    <property type="project" value="UniProtKB-UniRule"/>
</dbReference>
<dbReference type="PATRIC" id="fig|1346791.3.peg.4377"/>
<dbReference type="Gene3D" id="1.10.357.10">
    <property type="entry name" value="Tetracycline Repressor, domain 2"/>
    <property type="match status" value="1"/>
</dbReference>
<keyword evidence="3" id="KW-0804">Transcription</keyword>
<evidence type="ECO:0000259" key="5">
    <source>
        <dbReference type="PROSITE" id="PS50977"/>
    </source>
</evidence>
<dbReference type="SUPFAM" id="SSF46689">
    <property type="entry name" value="Homeodomain-like"/>
    <property type="match status" value="1"/>
</dbReference>
<evidence type="ECO:0000313" key="7">
    <source>
        <dbReference type="Proteomes" id="UP000015523"/>
    </source>
</evidence>
<evidence type="ECO:0000256" key="3">
    <source>
        <dbReference type="ARBA" id="ARBA00023163"/>
    </source>
</evidence>
<keyword evidence="1" id="KW-0805">Transcription regulation</keyword>
<dbReference type="PANTHER" id="PTHR47506">
    <property type="entry name" value="TRANSCRIPTIONAL REGULATORY PROTEIN"/>
    <property type="match status" value="1"/>
</dbReference>
<evidence type="ECO:0000256" key="1">
    <source>
        <dbReference type="ARBA" id="ARBA00023015"/>
    </source>
</evidence>
<dbReference type="AlphaFoldDB" id="T0IVM6"/>
<name>T0IVM6_9SPHN</name>
<dbReference type="EMBL" id="AUWY01000135">
    <property type="protein sequence ID" value="EQB29836.1"/>
    <property type="molecule type" value="Genomic_DNA"/>
</dbReference>
<dbReference type="PANTHER" id="PTHR47506:SF1">
    <property type="entry name" value="HTH-TYPE TRANSCRIPTIONAL REGULATOR YJDC"/>
    <property type="match status" value="1"/>
</dbReference>
<evidence type="ECO:0000313" key="6">
    <source>
        <dbReference type="EMBL" id="EQB29836.1"/>
    </source>
</evidence>
<gene>
    <name evidence="6" type="ORF">M529_22680</name>
</gene>
<keyword evidence="2 4" id="KW-0238">DNA-binding</keyword>
<dbReference type="OrthoDB" id="9795242at2"/>
<dbReference type="InterPro" id="IPR036271">
    <property type="entry name" value="Tet_transcr_reg_TetR-rel_C_sf"/>
</dbReference>
<evidence type="ECO:0000256" key="4">
    <source>
        <dbReference type="PROSITE-ProRule" id="PRU00335"/>
    </source>
</evidence>
<dbReference type="InterPro" id="IPR001647">
    <property type="entry name" value="HTH_TetR"/>
</dbReference>
<dbReference type="Proteomes" id="UP000015523">
    <property type="component" value="Unassembled WGS sequence"/>
</dbReference>
<accession>T0IVM6</accession>
<proteinExistence type="predicted"/>
<feature type="domain" description="HTH tetR-type" evidence="5">
    <location>
        <begin position="6"/>
        <end position="66"/>
    </location>
</feature>
<protein>
    <recommendedName>
        <fullName evidence="5">HTH tetR-type domain-containing protein</fullName>
    </recommendedName>
</protein>
<feature type="DNA-binding region" description="H-T-H motif" evidence="4">
    <location>
        <begin position="29"/>
        <end position="48"/>
    </location>
</feature>
<organism evidence="6 7">
    <name type="scientific">Sphingobium ummariense RL-3</name>
    <dbReference type="NCBI Taxonomy" id="1346791"/>
    <lineage>
        <taxon>Bacteria</taxon>
        <taxon>Pseudomonadati</taxon>
        <taxon>Pseudomonadota</taxon>
        <taxon>Alphaproteobacteria</taxon>
        <taxon>Sphingomonadales</taxon>
        <taxon>Sphingomonadaceae</taxon>
        <taxon>Sphingobium</taxon>
    </lineage>
</organism>
<keyword evidence="7" id="KW-1185">Reference proteome</keyword>
<comment type="caution">
    <text evidence="6">The sequence shown here is derived from an EMBL/GenBank/DDBJ whole genome shotgun (WGS) entry which is preliminary data.</text>
</comment>
<dbReference type="SUPFAM" id="SSF48498">
    <property type="entry name" value="Tetracyclin repressor-like, C-terminal domain"/>
    <property type="match status" value="1"/>
</dbReference>
<dbReference type="Pfam" id="PF16925">
    <property type="entry name" value="TetR_C_13"/>
    <property type="match status" value="1"/>
</dbReference>
<dbReference type="Gene3D" id="1.10.10.60">
    <property type="entry name" value="Homeodomain-like"/>
    <property type="match status" value="1"/>
</dbReference>
<sequence>MARQRQFDPDDALDIATRAFWLTGYEGTSIADLEAAMGISKPSIYRVFGSKEQLFRLAVDHFVERYAGFFFKALDEITVAEVVRDLIDGMIRSVTAGDTPPGSLLAQGAMACARENEEMRVHVLCWRRKFEQLLAQRLARARDEGEFARETDCRAVARYVTALCDGIALQAKSGAARPALRGIRDIALAGIFGACDAAATEHGAAETAAGVGARCCDGQAKK</sequence>